<comment type="similarity">
    <text evidence="2 16">Belongs to the class-I pyridine nucleotide-disulfide oxidoreductase family.</text>
</comment>
<keyword evidence="8 16" id="KW-0560">Oxidoreductase</keyword>
<dbReference type="InterPro" id="IPR016156">
    <property type="entry name" value="FAD/NAD-linked_Rdtase_dimer_sf"/>
</dbReference>
<keyword evidence="9 14" id="KW-0520">NAD</keyword>
<dbReference type="Gene3D" id="3.50.50.60">
    <property type="entry name" value="FAD/NAD(P)-binding domain"/>
    <property type="match status" value="2"/>
</dbReference>
<feature type="disulfide bond" description="Redox-active" evidence="15">
    <location>
        <begin position="46"/>
        <end position="51"/>
    </location>
</feature>
<feature type="active site" description="Proton acceptor" evidence="13">
    <location>
        <position position="448"/>
    </location>
</feature>
<evidence type="ECO:0000256" key="14">
    <source>
        <dbReference type="PIRSR" id="PIRSR000350-3"/>
    </source>
</evidence>
<feature type="binding site" evidence="14">
    <location>
        <position position="118"/>
    </location>
    <ligand>
        <name>FAD</name>
        <dbReference type="ChEBI" id="CHEBI:57692"/>
    </ligand>
</feature>
<protein>
    <recommendedName>
        <fullName evidence="4 16">Dihydrolipoyl dehydrogenase</fullName>
        <ecNumber evidence="3 16">1.8.1.4</ecNumber>
    </recommendedName>
</protein>
<name>A0AA41XQI7_9MYCO</name>
<feature type="domain" description="Pyridine nucleotide-disulphide oxidoreductase dimerisation" evidence="17">
    <location>
        <begin position="350"/>
        <end position="457"/>
    </location>
</feature>
<comment type="cofactor">
    <cofactor evidence="14 16">
        <name>FAD</name>
        <dbReference type="ChEBI" id="CHEBI:57692"/>
    </cofactor>
    <text evidence="14 16">Binds 1 FAD per subunit.</text>
</comment>
<evidence type="ECO:0000256" key="11">
    <source>
        <dbReference type="ARBA" id="ARBA00023284"/>
    </source>
</evidence>
<evidence type="ECO:0000256" key="6">
    <source>
        <dbReference type="ARBA" id="ARBA00022630"/>
    </source>
</evidence>
<dbReference type="Proteomes" id="UP001141650">
    <property type="component" value="Unassembled WGS sequence"/>
</dbReference>
<evidence type="ECO:0000256" key="15">
    <source>
        <dbReference type="PIRSR" id="PIRSR000350-4"/>
    </source>
</evidence>
<evidence type="ECO:0000256" key="12">
    <source>
        <dbReference type="ARBA" id="ARBA00049187"/>
    </source>
</evidence>
<dbReference type="GO" id="GO:0005737">
    <property type="term" value="C:cytoplasm"/>
    <property type="evidence" value="ECO:0007669"/>
    <property type="project" value="UniProtKB-SubCell"/>
</dbReference>
<gene>
    <name evidence="19" type="primary">lpdA</name>
    <name evidence="20" type="ORF">BST11_09260</name>
    <name evidence="19" type="ORF">H7K38_15475</name>
</gene>
<dbReference type="InterPro" id="IPR050151">
    <property type="entry name" value="Class-I_Pyr_Nuc-Dis_Oxidored"/>
</dbReference>
<dbReference type="RefSeq" id="WP_083137620.1">
    <property type="nucleotide sequence ID" value="NZ_JACKVH010000015.1"/>
</dbReference>
<evidence type="ECO:0000256" key="10">
    <source>
        <dbReference type="ARBA" id="ARBA00023157"/>
    </source>
</evidence>
<evidence type="ECO:0000256" key="4">
    <source>
        <dbReference type="ARBA" id="ARBA00016961"/>
    </source>
</evidence>
<accession>A0AA41XQI7</accession>
<feature type="binding site" evidence="14">
    <location>
        <position position="274"/>
    </location>
    <ligand>
        <name>NAD(+)</name>
        <dbReference type="ChEBI" id="CHEBI:57540"/>
    </ligand>
</feature>
<keyword evidence="14" id="KW-0547">Nucleotide-binding</keyword>
<dbReference type="Proteomes" id="UP000192319">
    <property type="component" value="Unassembled WGS sequence"/>
</dbReference>
<dbReference type="NCBIfam" id="TIGR01350">
    <property type="entry name" value="lipoamide_DH"/>
    <property type="match status" value="1"/>
</dbReference>
<keyword evidence="6 16" id="KW-0285">Flavoprotein</keyword>
<evidence type="ECO:0000256" key="3">
    <source>
        <dbReference type="ARBA" id="ARBA00012608"/>
    </source>
</evidence>
<dbReference type="GO" id="GO:0004148">
    <property type="term" value="F:dihydrolipoyl dehydrogenase (NADH) activity"/>
    <property type="evidence" value="ECO:0007669"/>
    <property type="project" value="UniProtKB-EC"/>
</dbReference>
<comment type="miscellaneous">
    <text evidence="16">The active site is a redox-active disulfide bond.</text>
</comment>
<dbReference type="EMBL" id="MVHD01000011">
    <property type="protein sequence ID" value="OQZ91257.1"/>
    <property type="molecule type" value="Genomic_DNA"/>
</dbReference>
<organism evidence="19 22">
    <name type="scientific">Mycobacterium alsense</name>
    <dbReference type="NCBI Taxonomy" id="324058"/>
    <lineage>
        <taxon>Bacteria</taxon>
        <taxon>Bacillati</taxon>
        <taxon>Actinomycetota</taxon>
        <taxon>Actinomycetes</taxon>
        <taxon>Mycobacteriales</taxon>
        <taxon>Mycobacteriaceae</taxon>
        <taxon>Mycobacterium</taxon>
    </lineage>
</organism>
<dbReference type="PRINTS" id="PR00368">
    <property type="entry name" value="FADPNR"/>
</dbReference>
<feature type="binding site" evidence="14">
    <location>
        <position position="55"/>
    </location>
    <ligand>
        <name>FAD</name>
        <dbReference type="ChEBI" id="CHEBI:57692"/>
    </ligand>
</feature>
<keyword evidence="21" id="KW-1185">Reference proteome</keyword>
<dbReference type="GO" id="GO:0006103">
    <property type="term" value="P:2-oxoglutarate metabolic process"/>
    <property type="evidence" value="ECO:0007669"/>
    <property type="project" value="TreeGrafter"/>
</dbReference>
<evidence type="ECO:0000256" key="1">
    <source>
        <dbReference type="ARBA" id="ARBA00004496"/>
    </source>
</evidence>
<feature type="binding site" evidence="14">
    <location>
        <position position="315"/>
    </location>
    <ligand>
        <name>FAD</name>
        <dbReference type="ChEBI" id="CHEBI:57692"/>
    </ligand>
</feature>
<dbReference type="PROSITE" id="PS00076">
    <property type="entry name" value="PYRIDINE_REDOX_1"/>
    <property type="match status" value="1"/>
</dbReference>
<proteinExistence type="inferred from homology"/>
<comment type="subcellular location">
    <subcellularLocation>
        <location evidence="1">Cytoplasm</location>
    </subcellularLocation>
</comment>
<evidence type="ECO:0000256" key="16">
    <source>
        <dbReference type="RuleBase" id="RU003692"/>
    </source>
</evidence>
<dbReference type="InterPro" id="IPR036188">
    <property type="entry name" value="FAD/NAD-bd_sf"/>
</dbReference>
<dbReference type="InterPro" id="IPR004099">
    <property type="entry name" value="Pyr_nucl-diS_OxRdtase_dimer"/>
</dbReference>
<keyword evidence="10" id="KW-1015">Disulfide bond</keyword>
<evidence type="ECO:0000256" key="5">
    <source>
        <dbReference type="ARBA" id="ARBA00022490"/>
    </source>
</evidence>
<dbReference type="FunFam" id="3.30.390.30:FF:000001">
    <property type="entry name" value="Dihydrolipoyl dehydrogenase"/>
    <property type="match status" value="1"/>
</dbReference>
<evidence type="ECO:0000313" key="21">
    <source>
        <dbReference type="Proteomes" id="UP000192319"/>
    </source>
</evidence>
<dbReference type="PANTHER" id="PTHR22912">
    <property type="entry name" value="DISULFIDE OXIDOREDUCTASE"/>
    <property type="match status" value="1"/>
</dbReference>
<dbReference type="InterPro" id="IPR001100">
    <property type="entry name" value="Pyr_nuc-diS_OxRdtase"/>
</dbReference>
<keyword evidence="7 14" id="KW-0274">FAD</keyword>
<evidence type="ECO:0000259" key="18">
    <source>
        <dbReference type="Pfam" id="PF07992"/>
    </source>
</evidence>
<dbReference type="InterPro" id="IPR023753">
    <property type="entry name" value="FAD/NAD-binding_dom"/>
</dbReference>
<evidence type="ECO:0000256" key="2">
    <source>
        <dbReference type="ARBA" id="ARBA00007532"/>
    </source>
</evidence>
<dbReference type="EMBL" id="JACKVH010000015">
    <property type="protein sequence ID" value="MCV7380047.1"/>
    <property type="molecule type" value="Genomic_DNA"/>
</dbReference>
<evidence type="ECO:0000256" key="13">
    <source>
        <dbReference type="PIRSR" id="PIRSR000350-2"/>
    </source>
</evidence>
<reference evidence="20 21" key="1">
    <citation type="submission" date="2017-02" db="EMBL/GenBank/DDBJ databases">
        <title>The new phylogeny of genus Mycobacterium.</title>
        <authorList>
            <person name="Tortoli E."/>
            <person name="Trovato A."/>
            <person name="Cirillo D.M."/>
        </authorList>
    </citation>
    <scope>NUCLEOTIDE SEQUENCE [LARGE SCALE GENOMIC DNA]</scope>
    <source>
        <strain evidence="20 21">DSM 45230</strain>
    </source>
</reference>
<evidence type="ECO:0000313" key="19">
    <source>
        <dbReference type="EMBL" id="MCV7380047.1"/>
    </source>
</evidence>
<dbReference type="Gene3D" id="3.30.390.30">
    <property type="match status" value="1"/>
</dbReference>
<comment type="catalytic activity">
    <reaction evidence="12 16">
        <text>N(6)-[(R)-dihydrolipoyl]-L-lysyl-[protein] + NAD(+) = N(6)-[(R)-lipoyl]-L-lysyl-[protein] + NADH + H(+)</text>
        <dbReference type="Rhea" id="RHEA:15045"/>
        <dbReference type="Rhea" id="RHEA-COMP:10474"/>
        <dbReference type="Rhea" id="RHEA-COMP:10475"/>
        <dbReference type="ChEBI" id="CHEBI:15378"/>
        <dbReference type="ChEBI" id="CHEBI:57540"/>
        <dbReference type="ChEBI" id="CHEBI:57945"/>
        <dbReference type="ChEBI" id="CHEBI:83099"/>
        <dbReference type="ChEBI" id="CHEBI:83100"/>
        <dbReference type="EC" id="1.8.1.4"/>
    </reaction>
</comment>
<reference evidence="19" key="2">
    <citation type="submission" date="2020-07" db="EMBL/GenBank/DDBJ databases">
        <authorList>
            <person name="Pettersson B.M.F."/>
            <person name="Behra P.R.K."/>
            <person name="Ramesh M."/>
            <person name="Das S."/>
            <person name="Dasgupta S."/>
            <person name="Kirsebom L.A."/>
        </authorList>
    </citation>
    <scope>NUCLEOTIDE SEQUENCE</scope>
    <source>
        <strain evidence="19">CCUG 55640</strain>
    </source>
</reference>
<dbReference type="Pfam" id="PF07992">
    <property type="entry name" value="Pyr_redox_2"/>
    <property type="match status" value="1"/>
</dbReference>
<feature type="domain" description="FAD/NAD(P)-binding" evidence="18">
    <location>
        <begin position="9"/>
        <end position="330"/>
    </location>
</feature>
<evidence type="ECO:0000256" key="7">
    <source>
        <dbReference type="ARBA" id="ARBA00022827"/>
    </source>
</evidence>
<dbReference type="AlphaFoldDB" id="A0AA41XQI7"/>
<dbReference type="SUPFAM" id="SSF55424">
    <property type="entry name" value="FAD/NAD-linked reductases, dimerisation (C-terminal) domain"/>
    <property type="match status" value="1"/>
</dbReference>
<keyword evidence="11 16" id="KW-0676">Redox-active center</keyword>
<evidence type="ECO:0000313" key="20">
    <source>
        <dbReference type="EMBL" id="OQZ91257.1"/>
    </source>
</evidence>
<comment type="caution">
    <text evidence="19">The sequence shown here is derived from an EMBL/GenBank/DDBJ whole genome shotgun (WGS) entry which is preliminary data.</text>
</comment>
<reference evidence="19" key="3">
    <citation type="journal article" date="2022" name="BMC Genomics">
        <title>Comparative genome analysis of mycobacteria focusing on tRNA and non-coding RNA.</title>
        <authorList>
            <person name="Behra P.R.K."/>
            <person name="Pettersson B.M.F."/>
            <person name="Ramesh M."/>
            <person name="Das S."/>
            <person name="Dasgupta S."/>
            <person name="Kirsebom L.A."/>
        </authorList>
    </citation>
    <scope>NUCLEOTIDE SEQUENCE</scope>
    <source>
        <strain evidence="19">CCUG 55640</strain>
    </source>
</reference>
<feature type="binding site" evidence="14">
    <location>
        <begin position="183"/>
        <end position="190"/>
    </location>
    <ligand>
        <name>NAD(+)</name>
        <dbReference type="ChEBI" id="CHEBI:57540"/>
    </ligand>
</feature>
<dbReference type="InterPro" id="IPR012999">
    <property type="entry name" value="Pyr_OxRdtase_I_AS"/>
</dbReference>
<evidence type="ECO:0000259" key="17">
    <source>
        <dbReference type="Pfam" id="PF02852"/>
    </source>
</evidence>
<evidence type="ECO:0000256" key="8">
    <source>
        <dbReference type="ARBA" id="ARBA00023002"/>
    </source>
</evidence>
<feature type="binding site" evidence="14">
    <location>
        <begin position="147"/>
        <end position="149"/>
    </location>
    <ligand>
        <name>FAD</name>
        <dbReference type="ChEBI" id="CHEBI:57692"/>
    </ligand>
</feature>
<dbReference type="PANTHER" id="PTHR22912:SF217">
    <property type="entry name" value="DIHYDROLIPOYL DEHYDROGENASE"/>
    <property type="match status" value="1"/>
</dbReference>
<dbReference type="PIRSF" id="PIRSF000350">
    <property type="entry name" value="Mercury_reductase_MerA"/>
    <property type="match status" value="1"/>
</dbReference>
<dbReference type="Pfam" id="PF02852">
    <property type="entry name" value="Pyr_redox_dim"/>
    <property type="match status" value="1"/>
</dbReference>
<evidence type="ECO:0000313" key="22">
    <source>
        <dbReference type="Proteomes" id="UP001141650"/>
    </source>
</evidence>
<keyword evidence="5" id="KW-0963">Cytoplasm</keyword>
<dbReference type="GO" id="GO:0050660">
    <property type="term" value="F:flavin adenine dinucleotide binding"/>
    <property type="evidence" value="ECO:0007669"/>
    <property type="project" value="InterPro"/>
</dbReference>
<dbReference type="PRINTS" id="PR00411">
    <property type="entry name" value="PNDRDTASEI"/>
</dbReference>
<feature type="binding site" evidence="14">
    <location>
        <position position="206"/>
    </location>
    <ligand>
        <name>NAD(+)</name>
        <dbReference type="ChEBI" id="CHEBI:57540"/>
    </ligand>
</feature>
<dbReference type="SUPFAM" id="SSF51905">
    <property type="entry name" value="FAD/NAD(P)-binding domain"/>
    <property type="match status" value="1"/>
</dbReference>
<dbReference type="InterPro" id="IPR006258">
    <property type="entry name" value="Lipoamide_DH"/>
</dbReference>
<sequence>MTKPAGDHYDLIVLGAGSGGYVAAIRAAHLGMTVGVVEERYWGGVCLNTGCVPSKALLRNAEIASIITHQADTFGISGDVGLDYARAVSRSREVADARVRGVHFLMRKNNIAEIDGRGRFIGPHSLQIALREGGTRLVSFDHAVIATGSRVPLLPGVALSDNVVTYEQQILSAELPESIVIIGAGGIGMEFAYILHSYGVRVEMLEFADRVLPNEDADVSRELQRHYRRRGIAIRTSTRVDKVIDHGEHVVVNHTGADGTSATTRAARAFICIGFRPNVEGIGLDTAGVRLTAGGAIDIDDHMRTSAPHVYAVGDVTAKVQLAHVASAQGLVAAESIAGVATMPLDYRMMPRVTFCQPQIASFGYTEERARAAGHRLRVATFPMQASAKAHGLGERGGFIKILADDAHGELLGAHLVGSEVSELLPELTLAQLWDLTATELARNVHTHPTLGEGLQECFHALTGKAINL</sequence>
<dbReference type="EC" id="1.8.1.4" evidence="3 16"/>
<evidence type="ECO:0000256" key="9">
    <source>
        <dbReference type="ARBA" id="ARBA00023027"/>
    </source>
</evidence>